<reference evidence="2" key="1">
    <citation type="journal article" date="2020" name="BMC">
        <title>Leishmania infection induces a limited differential gene expression in the sand fly midgut.</title>
        <authorList>
            <person name="Coutinho-Abreu I.V."/>
            <person name="Serafim T.D."/>
            <person name="Meneses C."/>
            <person name="Kamhawi S."/>
            <person name="Oliveira F."/>
            <person name="Valenzuela J.G."/>
        </authorList>
    </citation>
    <scope>NUCLEOTIDE SEQUENCE</scope>
    <source>
        <strain evidence="2">Jacobina</strain>
        <tissue evidence="2">Midgut</tissue>
    </source>
</reference>
<organism evidence="2">
    <name type="scientific">Lutzomyia longipalpis</name>
    <name type="common">Sand fly</name>
    <dbReference type="NCBI Taxonomy" id="7200"/>
    <lineage>
        <taxon>Eukaryota</taxon>
        <taxon>Metazoa</taxon>
        <taxon>Ecdysozoa</taxon>
        <taxon>Arthropoda</taxon>
        <taxon>Hexapoda</taxon>
        <taxon>Insecta</taxon>
        <taxon>Pterygota</taxon>
        <taxon>Neoptera</taxon>
        <taxon>Endopterygota</taxon>
        <taxon>Diptera</taxon>
        <taxon>Nematocera</taxon>
        <taxon>Psychodoidea</taxon>
        <taxon>Psychodidae</taxon>
        <taxon>Lutzomyia</taxon>
        <taxon>Lutzomyia</taxon>
    </lineage>
</organism>
<dbReference type="AlphaFoldDB" id="A0A7G3ANH4"/>
<keyword evidence="1" id="KW-0732">Signal</keyword>
<dbReference type="EMBL" id="GITU01004811">
    <property type="protein sequence ID" value="MBC1173514.1"/>
    <property type="molecule type" value="Transcribed_RNA"/>
</dbReference>
<feature type="chain" id="PRO_5028991704" evidence="1">
    <location>
        <begin position="22"/>
        <end position="114"/>
    </location>
</feature>
<evidence type="ECO:0000313" key="2">
    <source>
        <dbReference type="EMBL" id="MBC1173514.1"/>
    </source>
</evidence>
<protein>
    <submittedName>
        <fullName evidence="2">Putative secreted protein</fullName>
    </submittedName>
</protein>
<feature type="signal peptide" evidence="1">
    <location>
        <begin position="1"/>
        <end position="21"/>
    </location>
</feature>
<name>A0A7G3ANH4_LUTLO</name>
<evidence type="ECO:0000256" key="1">
    <source>
        <dbReference type="SAM" id="SignalP"/>
    </source>
</evidence>
<proteinExistence type="predicted"/>
<sequence>MKKMRMYLILFFFHLFSLSYQRAPHPPLFPSAMVSSACPGGGTPPVSTHSFPFGALDGCLVPETSLPDEEEILFPRILPSAILSLRRLRSFSTLFTTFLTFHSRTPRSFTSAIL</sequence>
<accession>A0A7G3ANH4</accession>